<dbReference type="Gene3D" id="3.60.21.10">
    <property type="match status" value="1"/>
</dbReference>
<sequence>MLVHSAGRAPGGCLAVSDTHCPAGTRCPQLLGAIELVERLGLDCLIVLGDMFDDLHRRMQPRGLRKYFLRAVGSALLPGAIYYTTSLSSHDPVFDECFELSLDGSSLLVVPGVLQLEVEGHMLCALHGDAVVRSGVLAYAVNTAASAAGRSLLLEEIAKRRYCSPRAWLLAGHTHIPGLDAKRMLGNPGSWKFYWSFGLRYSETPLLPEPYSSRGQG</sequence>
<name>A0A7C1NZK7_THEPE</name>
<reference evidence="1" key="1">
    <citation type="journal article" date="2020" name="mSystems">
        <title>Genome- and Community-Level Interaction Insights into Carbon Utilization and Element Cycling Functions of Hydrothermarchaeota in Hydrothermal Sediment.</title>
        <authorList>
            <person name="Zhou Z."/>
            <person name="Liu Y."/>
            <person name="Xu W."/>
            <person name="Pan J."/>
            <person name="Luo Z.H."/>
            <person name="Li M."/>
        </authorList>
    </citation>
    <scope>NUCLEOTIDE SEQUENCE [LARGE SCALE GENOMIC DNA]</scope>
    <source>
        <strain evidence="1">SpSt-25</strain>
    </source>
</reference>
<dbReference type="AlphaFoldDB" id="A0A7C1NZK7"/>
<dbReference type="SUPFAM" id="SSF56300">
    <property type="entry name" value="Metallo-dependent phosphatases"/>
    <property type="match status" value="1"/>
</dbReference>
<gene>
    <name evidence="1" type="ORF">ENP77_01255</name>
</gene>
<comment type="caution">
    <text evidence="1">The sequence shown here is derived from an EMBL/GenBank/DDBJ whole genome shotgun (WGS) entry which is preliminary data.</text>
</comment>
<accession>A0A7C1NZK7</accession>
<protein>
    <recommendedName>
        <fullName evidence="2">Calcineurin-like phosphoesterase domain-containing protein</fullName>
    </recommendedName>
</protein>
<evidence type="ECO:0000313" key="1">
    <source>
        <dbReference type="EMBL" id="HEB48409.1"/>
    </source>
</evidence>
<dbReference type="InterPro" id="IPR029052">
    <property type="entry name" value="Metallo-depent_PP-like"/>
</dbReference>
<evidence type="ECO:0008006" key="2">
    <source>
        <dbReference type="Google" id="ProtNLM"/>
    </source>
</evidence>
<proteinExistence type="predicted"/>
<organism evidence="1">
    <name type="scientific">Thermofilum pendens</name>
    <dbReference type="NCBI Taxonomy" id="2269"/>
    <lineage>
        <taxon>Archaea</taxon>
        <taxon>Thermoproteota</taxon>
        <taxon>Thermoprotei</taxon>
        <taxon>Thermofilales</taxon>
        <taxon>Thermofilaceae</taxon>
        <taxon>Thermofilum</taxon>
    </lineage>
</organism>
<dbReference type="EMBL" id="DSKP01000043">
    <property type="protein sequence ID" value="HEB48409.1"/>
    <property type="molecule type" value="Genomic_DNA"/>
</dbReference>